<dbReference type="PRINTS" id="PR01438">
    <property type="entry name" value="UNVRSLSTRESS"/>
</dbReference>
<comment type="similarity">
    <text evidence="1">Belongs to the universal stress protein A family.</text>
</comment>
<dbReference type="InterPro" id="IPR014729">
    <property type="entry name" value="Rossmann-like_a/b/a_fold"/>
</dbReference>
<gene>
    <name evidence="3" type="ORF">DMP07_00705</name>
</gene>
<evidence type="ECO:0000259" key="2">
    <source>
        <dbReference type="Pfam" id="PF00582"/>
    </source>
</evidence>
<evidence type="ECO:0000313" key="3">
    <source>
        <dbReference type="EMBL" id="RNL21406.1"/>
    </source>
</evidence>
<dbReference type="Pfam" id="PF00582">
    <property type="entry name" value="Usp"/>
    <property type="match status" value="1"/>
</dbReference>
<proteinExistence type="inferred from homology"/>
<keyword evidence="4" id="KW-1185">Reference proteome</keyword>
<dbReference type="Gene3D" id="3.40.50.620">
    <property type="entry name" value="HUPs"/>
    <property type="match status" value="1"/>
</dbReference>
<sequence>MKLSKIMVPYDGSEHARRALDYAKGLAAMAGADARVFIVHIMPSDMIDSKDLDDGGSLDGVPLGLVDREAYQGLVDKALARAKAKVAEGLADVVAEMGDAAVIDVVADPSAADAIVYYAKKNDIDLIVMGRRGLGALRGMLGSVSYGVLHGADAPVLTVK</sequence>
<dbReference type="InterPro" id="IPR006016">
    <property type="entry name" value="UspA"/>
</dbReference>
<name>A0A3N0AHA7_9ACTN</name>
<reference evidence="4" key="1">
    <citation type="submission" date="2018-05" db="EMBL/GenBank/DDBJ databases">
        <title>Genome Sequencing of selected type strains of the family Eggerthellaceae.</title>
        <authorList>
            <person name="Danylec N."/>
            <person name="Stoll D.A."/>
            <person name="Doetsch A."/>
            <person name="Huch M."/>
        </authorList>
    </citation>
    <scope>NUCLEOTIDE SEQUENCE [LARGE SCALE GENOMIC DNA]</scope>
    <source>
        <strain evidence="4">DSM 17537</strain>
    </source>
</reference>
<dbReference type="AlphaFoldDB" id="A0A3N0AHA7"/>
<dbReference type="OrthoDB" id="3175354at2"/>
<dbReference type="InterPro" id="IPR006015">
    <property type="entry name" value="Universal_stress_UspA"/>
</dbReference>
<dbReference type="PANTHER" id="PTHR46268:SF6">
    <property type="entry name" value="UNIVERSAL STRESS PROTEIN UP12"/>
    <property type="match status" value="1"/>
</dbReference>
<protein>
    <submittedName>
        <fullName evidence="3">Universal stress protein</fullName>
    </submittedName>
</protein>
<dbReference type="PANTHER" id="PTHR46268">
    <property type="entry name" value="STRESS RESPONSE PROTEIN NHAX"/>
    <property type="match status" value="1"/>
</dbReference>
<feature type="domain" description="UspA" evidence="2">
    <location>
        <begin position="4"/>
        <end position="160"/>
    </location>
</feature>
<dbReference type="Proteomes" id="UP000267368">
    <property type="component" value="Unassembled WGS sequence"/>
</dbReference>
<evidence type="ECO:0000313" key="4">
    <source>
        <dbReference type="Proteomes" id="UP000267368"/>
    </source>
</evidence>
<dbReference type="CDD" id="cd00293">
    <property type="entry name" value="USP-like"/>
    <property type="match status" value="1"/>
</dbReference>
<accession>A0A3N0AHA7</accession>
<dbReference type="RefSeq" id="WP_123197248.1">
    <property type="nucleotide sequence ID" value="NZ_QICB01000001.1"/>
</dbReference>
<dbReference type="EMBL" id="QICB01000001">
    <property type="protein sequence ID" value="RNL21406.1"/>
    <property type="molecule type" value="Genomic_DNA"/>
</dbReference>
<evidence type="ECO:0000256" key="1">
    <source>
        <dbReference type="ARBA" id="ARBA00008791"/>
    </source>
</evidence>
<dbReference type="SUPFAM" id="SSF52402">
    <property type="entry name" value="Adenine nucleotide alpha hydrolases-like"/>
    <property type="match status" value="1"/>
</dbReference>
<organism evidence="3 4">
    <name type="scientific">Slackia faecicanis</name>
    <dbReference type="NCBI Taxonomy" id="255723"/>
    <lineage>
        <taxon>Bacteria</taxon>
        <taxon>Bacillati</taxon>
        <taxon>Actinomycetota</taxon>
        <taxon>Coriobacteriia</taxon>
        <taxon>Eggerthellales</taxon>
        <taxon>Eggerthellaceae</taxon>
        <taxon>Slackia</taxon>
    </lineage>
</organism>
<comment type="caution">
    <text evidence="3">The sequence shown here is derived from an EMBL/GenBank/DDBJ whole genome shotgun (WGS) entry which is preliminary data.</text>
</comment>